<dbReference type="Proteomes" id="UP000054532">
    <property type="component" value="Unassembled WGS sequence"/>
</dbReference>
<protein>
    <submittedName>
        <fullName evidence="1">Uncharacterized protein</fullName>
    </submittedName>
</protein>
<sequence>MPRVLRQSIVCQNQEALPDRSSFCGLFSTNNALQKRYFVTLASMNSRSSRLRSPRKIM</sequence>
<accession>W2MJ00</accession>
<organism evidence="1">
    <name type="scientific">Phytophthora nicotianae</name>
    <name type="common">Potato buckeye rot agent</name>
    <name type="synonym">Phytophthora parasitica</name>
    <dbReference type="NCBI Taxonomy" id="4792"/>
    <lineage>
        <taxon>Eukaryota</taxon>
        <taxon>Sar</taxon>
        <taxon>Stramenopiles</taxon>
        <taxon>Oomycota</taxon>
        <taxon>Peronosporomycetes</taxon>
        <taxon>Peronosporales</taxon>
        <taxon>Peronosporaceae</taxon>
        <taxon>Phytophthora</taxon>
    </lineage>
</organism>
<gene>
    <name evidence="1" type="ORF">L914_16959</name>
</gene>
<dbReference type="AlphaFoldDB" id="W2MJ00"/>
<evidence type="ECO:0000313" key="1">
    <source>
        <dbReference type="EMBL" id="ETM36317.1"/>
    </source>
</evidence>
<dbReference type="EMBL" id="KI695334">
    <property type="protein sequence ID" value="ETM36317.1"/>
    <property type="molecule type" value="Genomic_DNA"/>
</dbReference>
<reference evidence="1" key="1">
    <citation type="submission" date="2013-11" db="EMBL/GenBank/DDBJ databases">
        <title>The Genome Sequence of Phytophthora parasitica IAC_01/95.</title>
        <authorList>
            <consortium name="The Broad Institute Genomics Platform"/>
            <person name="Russ C."/>
            <person name="Tyler B."/>
            <person name="Panabieres F."/>
            <person name="Shan W."/>
            <person name="Tripathy S."/>
            <person name="Grunwald N."/>
            <person name="Machado M."/>
            <person name="Johnson C.S."/>
            <person name="Arredondo F."/>
            <person name="Hong C."/>
            <person name="Coffey M."/>
            <person name="Young S.K."/>
            <person name="Zeng Q."/>
            <person name="Gargeya S."/>
            <person name="Fitzgerald M."/>
            <person name="Abouelleil A."/>
            <person name="Alvarado L."/>
            <person name="Chapman S.B."/>
            <person name="Gainer-Dewar J."/>
            <person name="Goldberg J."/>
            <person name="Griggs A."/>
            <person name="Gujja S."/>
            <person name="Hansen M."/>
            <person name="Howarth C."/>
            <person name="Imamovic A."/>
            <person name="Ireland A."/>
            <person name="Larimer J."/>
            <person name="McCowan C."/>
            <person name="Murphy C."/>
            <person name="Pearson M."/>
            <person name="Poon T.W."/>
            <person name="Priest M."/>
            <person name="Roberts A."/>
            <person name="Saif S."/>
            <person name="Shea T."/>
            <person name="Sykes S."/>
            <person name="Wortman J."/>
            <person name="Nusbaum C."/>
            <person name="Birren B."/>
        </authorList>
    </citation>
    <scope>NUCLEOTIDE SEQUENCE [LARGE SCALE GENOMIC DNA]</scope>
    <source>
        <strain evidence="1">IAC_01/95</strain>
    </source>
</reference>
<feature type="non-terminal residue" evidence="1">
    <location>
        <position position="58"/>
    </location>
</feature>
<name>W2MJ00_PHYNI</name>
<proteinExistence type="predicted"/>